<evidence type="ECO:0000313" key="2">
    <source>
        <dbReference type="EMBL" id="KAF3854445.1"/>
    </source>
</evidence>
<feature type="region of interest" description="Disordered" evidence="1">
    <location>
        <begin position="1"/>
        <end position="30"/>
    </location>
</feature>
<sequence length="234" mass="24266">MALHQPQASNPFLGSRLALGGPRSLQKVSRRRKARIPAGAPAAMVPPPAAMFPAPVPAPAAMVPAPVPAPTAMVPAPVPAPTAMVPSPVLAPAAMFPAPEPAHTAMIQASVPVPTAMVPTPEPTHTAMVPAPEPAHTAMVPGSRTGPYSHGPGLCSGDLIAIEAKYNHHCLRSLYNRARQAAPKGNEGDDSCLHGIAFAELVAYLEDMKSDEDSAPVFKLTDIACTRSDWSNLV</sequence>
<organism evidence="2 3">
    <name type="scientific">Dissostichus mawsoni</name>
    <name type="common">Antarctic cod</name>
    <dbReference type="NCBI Taxonomy" id="36200"/>
    <lineage>
        <taxon>Eukaryota</taxon>
        <taxon>Metazoa</taxon>
        <taxon>Chordata</taxon>
        <taxon>Craniata</taxon>
        <taxon>Vertebrata</taxon>
        <taxon>Euteleostomi</taxon>
        <taxon>Actinopterygii</taxon>
        <taxon>Neopterygii</taxon>
        <taxon>Teleostei</taxon>
        <taxon>Neoteleostei</taxon>
        <taxon>Acanthomorphata</taxon>
        <taxon>Eupercaria</taxon>
        <taxon>Perciformes</taxon>
        <taxon>Notothenioidei</taxon>
        <taxon>Nototheniidae</taxon>
        <taxon>Dissostichus</taxon>
    </lineage>
</organism>
<protein>
    <submittedName>
        <fullName evidence="2">Uncharacterized protein</fullName>
    </submittedName>
</protein>
<gene>
    <name evidence="2" type="ORF">F7725_022500</name>
</gene>
<dbReference type="OrthoDB" id="8939876at2759"/>
<reference evidence="2 3" key="1">
    <citation type="submission" date="2020-03" db="EMBL/GenBank/DDBJ databases">
        <title>Dissostichus mawsoni Genome sequencing and assembly.</title>
        <authorList>
            <person name="Park H."/>
        </authorList>
    </citation>
    <scope>NUCLEOTIDE SEQUENCE [LARGE SCALE GENOMIC DNA]</scope>
    <source>
        <strain evidence="2">DM0001</strain>
        <tissue evidence="2">Muscle</tissue>
    </source>
</reference>
<keyword evidence="3" id="KW-1185">Reference proteome</keyword>
<comment type="caution">
    <text evidence="2">The sequence shown here is derived from an EMBL/GenBank/DDBJ whole genome shotgun (WGS) entry which is preliminary data.</text>
</comment>
<evidence type="ECO:0000256" key="1">
    <source>
        <dbReference type="SAM" id="MobiDB-lite"/>
    </source>
</evidence>
<name>A0A7J5YY43_DISMA</name>
<dbReference type="EMBL" id="JAAKFY010000007">
    <property type="protein sequence ID" value="KAF3854445.1"/>
    <property type="molecule type" value="Genomic_DNA"/>
</dbReference>
<dbReference type="AlphaFoldDB" id="A0A7J5YY43"/>
<accession>A0A7J5YY43</accession>
<feature type="compositionally biased region" description="Polar residues" evidence="1">
    <location>
        <begin position="1"/>
        <end position="12"/>
    </location>
</feature>
<evidence type="ECO:0000313" key="3">
    <source>
        <dbReference type="Proteomes" id="UP000518266"/>
    </source>
</evidence>
<dbReference type="Proteomes" id="UP000518266">
    <property type="component" value="Unassembled WGS sequence"/>
</dbReference>
<proteinExistence type="predicted"/>
<dbReference type="PRINTS" id="PR01217">
    <property type="entry name" value="PRICHEXTENSN"/>
</dbReference>